<dbReference type="Gene3D" id="3.40.50.300">
    <property type="entry name" value="P-loop containing nucleotide triphosphate hydrolases"/>
    <property type="match status" value="1"/>
</dbReference>
<dbReference type="GO" id="GO:0005524">
    <property type="term" value="F:ATP binding"/>
    <property type="evidence" value="ECO:0007669"/>
    <property type="project" value="UniProtKB-KW"/>
</dbReference>
<evidence type="ECO:0000313" key="2">
    <source>
        <dbReference type="EMBL" id="MBE9030158.1"/>
    </source>
</evidence>
<feature type="domain" description="AAA+ ATPase" evidence="1">
    <location>
        <begin position="122"/>
        <end position="283"/>
    </location>
</feature>
<dbReference type="CDD" id="cd00093">
    <property type="entry name" value="HTH_XRE"/>
    <property type="match status" value="1"/>
</dbReference>
<name>A0A928VLZ2_9CYAN</name>
<dbReference type="InterPro" id="IPR027417">
    <property type="entry name" value="P-loop_NTPase"/>
</dbReference>
<dbReference type="Pfam" id="PF13401">
    <property type="entry name" value="AAA_22"/>
    <property type="match status" value="1"/>
</dbReference>
<keyword evidence="2" id="KW-0067">ATP-binding</keyword>
<dbReference type="SMART" id="SM00382">
    <property type="entry name" value="AAA"/>
    <property type="match status" value="1"/>
</dbReference>
<sequence>MARSLKVAPPHIAQVNLAVKRRGYPSQKQFAADVGPSLSTVKKFLKGEAIDYENFRELCERLELDWQSVVDLATDETVVNTAAPLTGEIAAFNPSHPISHPMGFFGRSREINRSFGLLKRRPLQNIAIIGPRKSGKTSLLKHLAQLTLIPAVQLRGDQNGDRLLHPEQYKWIFVDLQDPRLGTRDGLIKHLLSALGVNIEHCDLEQFMDLMSTHLQQPTVMLLDEIGSVLKRDSDLDDTFWESLRSLASNHSNGNLSFILTSHEHPTELASHTGHSSPFFNIFGYATNLGPLAETDARALIGSSPIAFDAADIAWIIEQSECWPFLIQILCQYRLEALRNQETDDIWKAEGLQQLEFYRRG</sequence>
<keyword evidence="3" id="KW-1185">Reference proteome</keyword>
<dbReference type="InterPro" id="IPR001387">
    <property type="entry name" value="Cro/C1-type_HTH"/>
</dbReference>
<comment type="caution">
    <text evidence="2">The sequence shown here is derived from an EMBL/GenBank/DDBJ whole genome shotgun (WGS) entry which is preliminary data.</text>
</comment>
<dbReference type="AlphaFoldDB" id="A0A928VLZ2"/>
<evidence type="ECO:0000313" key="3">
    <source>
        <dbReference type="Proteomes" id="UP000625316"/>
    </source>
</evidence>
<dbReference type="InterPro" id="IPR003593">
    <property type="entry name" value="AAA+_ATPase"/>
</dbReference>
<dbReference type="InterPro" id="IPR049945">
    <property type="entry name" value="AAA_22"/>
</dbReference>
<evidence type="ECO:0000259" key="1">
    <source>
        <dbReference type="SMART" id="SM00382"/>
    </source>
</evidence>
<dbReference type="SUPFAM" id="SSF52540">
    <property type="entry name" value="P-loop containing nucleoside triphosphate hydrolases"/>
    <property type="match status" value="1"/>
</dbReference>
<keyword evidence="2" id="KW-0547">Nucleotide-binding</keyword>
<dbReference type="EMBL" id="JADEXQ010000030">
    <property type="protein sequence ID" value="MBE9030158.1"/>
    <property type="molecule type" value="Genomic_DNA"/>
</dbReference>
<accession>A0A928VLZ2</accession>
<reference evidence="2" key="1">
    <citation type="submission" date="2020-10" db="EMBL/GenBank/DDBJ databases">
        <authorList>
            <person name="Castelo-Branco R."/>
            <person name="Eusebio N."/>
            <person name="Adriana R."/>
            <person name="Vieira A."/>
            <person name="Brugerolle De Fraissinette N."/>
            <person name="Rezende De Castro R."/>
            <person name="Schneider M.P."/>
            <person name="Vasconcelos V."/>
            <person name="Leao P.N."/>
        </authorList>
    </citation>
    <scope>NUCLEOTIDE SEQUENCE</scope>
    <source>
        <strain evidence="2">LEGE 11480</strain>
    </source>
</reference>
<protein>
    <submittedName>
        <fullName evidence="2">ATP-binding protein</fullName>
    </submittedName>
</protein>
<dbReference type="CDD" id="cd00267">
    <property type="entry name" value="ABC_ATPase"/>
    <property type="match status" value="1"/>
</dbReference>
<dbReference type="Proteomes" id="UP000625316">
    <property type="component" value="Unassembled WGS sequence"/>
</dbReference>
<dbReference type="GO" id="GO:0016887">
    <property type="term" value="F:ATP hydrolysis activity"/>
    <property type="evidence" value="ECO:0007669"/>
    <property type="project" value="InterPro"/>
</dbReference>
<organism evidence="2 3">
    <name type="scientific">Romeriopsis navalis LEGE 11480</name>
    <dbReference type="NCBI Taxonomy" id="2777977"/>
    <lineage>
        <taxon>Bacteria</taxon>
        <taxon>Bacillati</taxon>
        <taxon>Cyanobacteriota</taxon>
        <taxon>Cyanophyceae</taxon>
        <taxon>Leptolyngbyales</taxon>
        <taxon>Leptolyngbyaceae</taxon>
        <taxon>Romeriopsis</taxon>
        <taxon>Romeriopsis navalis</taxon>
    </lineage>
</organism>
<gene>
    <name evidence="2" type="ORF">IQ266_10495</name>
</gene>
<proteinExistence type="predicted"/>